<dbReference type="Gene3D" id="2.50.20.10">
    <property type="entry name" value="Lipoprotein localisation LolA/LolB/LppX"/>
    <property type="match status" value="1"/>
</dbReference>
<dbReference type="CDD" id="cd16326">
    <property type="entry name" value="LolB"/>
    <property type="match status" value="1"/>
</dbReference>
<evidence type="ECO:0000256" key="3">
    <source>
        <dbReference type="ARBA" id="ARBA00011245"/>
    </source>
</evidence>
<name>A0ABU1GWI2_9GAMM</name>
<comment type="subcellular location">
    <subcellularLocation>
        <location evidence="1 13">Cell outer membrane</location>
        <topology evidence="1 13">Lipid-anchor</topology>
    </subcellularLocation>
</comment>
<dbReference type="HAMAP" id="MF_00233">
    <property type="entry name" value="LolB"/>
    <property type="match status" value="1"/>
</dbReference>
<dbReference type="InterPro" id="IPR029046">
    <property type="entry name" value="LolA/LolB/LppX"/>
</dbReference>
<dbReference type="NCBIfam" id="TIGR00548">
    <property type="entry name" value="lolB"/>
    <property type="match status" value="1"/>
</dbReference>
<evidence type="ECO:0000256" key="10">
    <source>
        <dbReference type="ARBA" id="ARBA00023186"/>
    </source>
</evidence>
<evidence type="ECO:0000313" key="15">
    <source>
        <dbReference type="EMBL" id="MDR5895678.1"/>
    </source>
</evidence>
<accession>A0ABU1GWI2</accession>
<protein>
    <recommendedName>
        <fullName evidence="4 13">Outer-membrane lipoprotein LolB</fullName>
    </recommendedName>
</protein>
<dbReference type="EMBL" id="JARWAO010000003">
    <property type="protein sequence ID" value="MDR5895678.1"/>
    <property type="molecule type" value="Genomic_DNA"/>
</dbReference>
<reference evidence="15 16" key="1">
    <citation type="submission" date="2023-04" db="EMBL/GenBank/DDBJ databases">
        <title>A long-awaited taxogenomic arrangement of the family Halomonadaceae.</title>
        <authorList>
            <person name="De La Haba R."/>
            <person name="Chuvochina M."/>
            <person name="Wittouck S."/>
            <person name="Arahal D.R."/>
            <person name="Sanchez-Porro C."/>
            <person name="Hugenholtz P."/>
            <person name="Ventosa A."/>
        </authorList>
    </citation>
    <scope>NUCLEOTIDE SEQUENCE [LARGE SCALE GENOMIC DNA]</scope>
    <source>
        <strain evidence="15 16">DSM 22428</strain>
    </source>
</reference>
<gene>
    <name evidence="13 15" type="primary">lolB</name>
    <name evidence="15" type="ORF">QC825_06305</name>
</gene>
<comment type="function">
    <text evidence="13">Plays a critical role in the incorporation of lipoproteins in the outer membrane after they are released by the LolA protein.</text>
</comment>
<keyword evidence="11 13" id="KW-0998">Cell outer membrane</keyword>
<evidence type="ECO:0000256" key="6">
    <source>
        <dbReference type="ARBA" id="ARBA00022729"/>
    </source>
</evidence>
<organism evidence="15 16">
    <name type="scientific">Larsenimonas suaedae</name>
    <dbReference type="NCBI Taxonomy" id="1851019"/>
    <lineage>
        <taxon>Bacteria</taxon>
        <taxon>Pseudomonadati</taxon>
        <taxon>Pseudomonadota</taxon>
        <taxon>Gammaproteobacteria</taxon>
        <taxon>Oceanospirillales</taxon>
        <taxon>Halomonadaceae</taxon>
        <taxon>Larsenimonas</taxon>
    </lineage>
</organism>
<evidence type="ECO:0000256" key="9">
    <source>
        <dbReference type="ARBA" id="ARBA00023139"/>
    </source>
</evidence>
<evidence type="ECO:0000313" key="16">
    <source>
        <dbReference type="Proteomes" id="UP001269375"/>
    </source>
</evidence>
<feature type="chain" id="PRO_5046903958" description="Outer-membrane lipoprotein LolB" evidence="14">
    <location>
        <begin position="20"/>
        <end position="199"/>
    </location>
</feature>
<comment type="caution">
    <text evidence="15">The sequence shown here is derived from an EMBL/GenBank/DDBJ whole genome shotgun (WGS) entry which is preliminary data.</text>
</comment>
<dbReference type="InterPro" id="IPR004565">
    <property type="entry name" value="OM_lipoprot_LolB"/>
</dbReference>
<dbReference type="Pfam" id="PF03550">
    <property type="entry name" value="LolB"/>
    <property type="match status" value="1"/>
</dbReference>
<dbReference type="Proteomes" id="UP001269375">
    <property type="component" value="Unassembled WGS sequence"/>
</dbReference>
<comment type="subunit">
    <text evidence="3 13">Monomer.</text>
</comment>
<keyword evidence="16" id="KW-1185">Reference proteome</keyword>
<evidence type="ECO:0000256" key="7">
    <source>
        <dbReference type="ARBA" id="ARBA00022927"/>
    </source>
</evidence>
<keyword evidence="7 13" id="KW-0653">Protein transport</keyword>
<evidence type="ECO:0000256" key="12">
    <source>
        <dbReference type="ARBA" id="ARBA00023288"/>
    </source>
</evidence>
<evidence type="ECO:0000256" key="4">
    <source>
        <dbReference type="ARBA" id="ARBA00016202"/>
    </source>
</evidence>
<dbReference type="SUPFAM" id="SSF89392">
    <property type="entry name" value="Prokaryotic lipoproteins and lipoprotein localization factors"/>
    <property type="match status" value="1"/>
</dbReference>
<evidence type="ECO:0000256" key="2">
    <source>
        <dbReference type="ARBA" id="ARBA00009696"/>
    </source>
</evidence>
<dbReference type="PROSITE" id="PS51257">
    <property type="entry name" value="PROKAR_LIPOPROTEIN"/>
    <property type="match status" value="1"/>
</dbReference>
<keyword evidence="9 13" id="KW-0564">Palmitate</keyword>
<evidence type="ECO:0000256" key="1">
    <source>
        <dbReference type="ARBA" id="ARBA00004459"/>
    </source>
</evidence>
<evidence type="ECO:0000256" key="11">
    <source>
        <dbReference type="ARBA" id="ARBA00023237"/>
    </source>
</evidence>
<evidence type="ECO:0000256" key="8">
    <source>
        <dbReference type="ARBA" id="ARBA00023136"/>
    </source>
</evidence>
<comment type="similarity">
    <text evidence="2 13">Belongs to the LolB family.</text>
</comment>
<keyword evidence="6 13" id="KW-0732">Signal</keyword>
<keyword evidence="5 13" id="KW-0813">Transport</keyword>
<keyword evidence="10 13" id="KW-0143">Chaperone</keyword>
<keyword evidence="8 13" id="KW-0472">Membrane</keyword>
<evidence type="ECO:0000256" key="5">
    <source>
        <dbReference type="ARBA" id="ARBA00022448"/>
    </source>
</evidence>
<keyword evidence="12 13" id="KW-0449">Lipoprotein</keyword>
<dbReference type="RefSeq" id="WP_251589490.1">
    <property type="nucleotide sequence ID" value="NZ_JAMLJI010000001.1"/>
</dbReference>
<sequence>MRRLMVIAAFALIAGCATQAPGPNGTRHIGDWKSQQTQIEALDAWTLMGKVALSAPDTHQSANLDWTQAGTHYRMLLTGPFGAGRTTLDGEPGNVSLSNSEGTFSAPSPEALMQSRLGWSLPVSALDHWVKAEPAPHSDSNIERDELGFPKTLEQDGWTITYSKWTNVDSLWLPGRISMIQGELRVVMIVTKWQPEAGK</sequence>
<evidence type="ECO:0000256" key="14">
    <source>
        <dbReference type="SAM" id="SignalP"/>
    </source>
</evidence>
<proteinExistence type="inferred from homology"/>
<evidence type="ECO:0000256" key="13">
    <source>
        <dbReference type="HAMAP-Rule" id="MF_00233"/>
    </source>
</evidence>
<feature type="signal peptide" evidence="14">
    <location>
        <begin position="1"/>
        <end position="19"/>
    </location>
</feature>